<keyword evidence="2" id="KW-1133">Transmembrane helix</keyword>
<protein>
    <recommendedName>
        <fullName evidence="3">Bacterial sugar transferase domain-containing protein</fullName>
    </recommendedName>
</protein>
<dbReference type="PANTHER" id="PTHR30576">
    <property type="entry name" value="COLANIC BIOSYNTHESIS UDP-GLUCOSE LIPID CARRIER TRANSFERASE"/>
    <property type="match status" value="1"/>
</dbReference>
<evidence type="ECO:0000256" key="2">
    <source>
        <dbReference type="SAM" id="Phobius"/>
    </source>
</evidence>
<dbReference type="GO" id="GO:0016780">
    <property type="term" value="F:phosphotransferase activity, for other substituted phosphate groups"/>
    <property type="evidence" value="ECO:0007669"/>
    <property type="project" value="TreeGrafter"/>
</dbReference>
<reference evidence="4 5" key="1">
    <citation type="submission" date="2015-08" db="EMBL/GenBank/DDBJ databases">
        <title>Draft Genome Sequence of Pseudoalteromonas porphyrae UCD-SED14.</title>
        <authorList>
            <person name="Coil D.A."/>
            <person name="Jospin G."/>
            <person name="Lee R.D."/>
            <person name="Eisen J.A."/>
        </authorList>
    </citation>
    <scope>NUCLEOTIDE SEQUENCE [LARGE SCALE GENOMIC DNA]</scope>
    <source>
        <strain evidence="4 5">UCD-SED14</strain>
    </source>
</reference>
<dbReference type="OrthoDB" id="9808602at2"/>
<dbReference type="RefSeq" id="WP_054204437.1">
    <property type="nucleotide sequence ID" value="NZ_LHPH01000002.1"/>
</dbReference>
<dbReference type="STRING" id="187330.AMS58_07585"/>
<sequence length="210" mass="24670">MYRIIFKPFLDFIVAAILLILLFPLILISFIFIKLEDPSGPVLFKQKRIGKDSKEFRVFKLRSMKVRTHDKSGKELTDHERMLRFGELFRKLSIDELPQLINILRGEMSFIGPRPLPIIYGPYYNKNENRRHEIKPGISGWAQVNGRNSISWEDKFKLDVEYVERIGLVFDIKIAFLTVYKVFAKSDVVVRGESTNIDFHTYRQEQNNGK</sequence>
<dbReference type="Proteomes" id="UP000037848">
    <property type="component" value="Unassembled WGS sequence"/>
</dbReference>
<comment type="caution">
    <text evidence="4">The sequence shown here is derived from an EMBL/GenBank/DDBJ whole genome shotgun (WGS) entry which is preliminary data.</text>
</comment>
<organism evidence="4 5">
    <name type="scientific">Pseudoalteromonas porphyrae</name>
    <dbReference type="NCBI Taxonomy" id="187330"/>
    <lineage>
        <taxon>Bacteria</taxon>
        <taxon>Pseudomonadati</taxon>
        <taxon>Pseudomonadota</taxon>
        <taxon>Gammaproteobacteria</taxon>
        <taxon>Alteromonadales</taxon>
        <taxon>Pseudoalteromonadaceae</taxon>
        <taxon>Pseudoalteromonas</taxon>
    </lineage>
</organism>
<gene>
    <name evidence="4" type="ORF">ADS77_02375</name>
</gene>
<keyword evidence="2" id="KW-0812">Transmembrane</keyword>
<keyword evidence="5" id="KW-1185">Reference proteome</keyword>
<evidence type="ECO:0000313" key="5">
    <source>
        <dbReference type="Proteomes" id="UP000037848"/>
    </source>
</evidence>
<keyword evidence="2" id="KW-0472">Membrane</keyword>
<dbReference type="EMBL" id="LHPH01000002">
    <property type="protein sequence ID" value="KPH65138.1"/>
    <property type="molecule type" value="Genomic_DNA"/>
</dbReference>
<comment type="similarity">
    <text evidence="1">Belongs to the bacterial sugar transferase family.</text>
</comment>
<evidence type="ECO:0000313" key="4">
    <source>
        <dbReference type="EMBL" id="KPH65138.1"/>
    </source>
</evidence>
<dbReference type="PANTHER" id="PTHR30576:SF8">
    <property type="entry name" value="UNDECAPRENYL-PHOSPHATE GALACTOSE PHOSPHOTRANSFERASE"/>
    <property type="match status" value="1"/>
</dbReference>
<feature type="domain" description="Bacterial sugar transferase" evidence="3">
    <location>
        <begin position="7"/>
        <end position="183"/>
    </location>
</feature>
<dbReference type="PATRIC" id="fig|187330.3.peg.512"/>
<accession>A0A0N0M1F1</accession>
<dbReference type="AlphaFoldDB" id="A0A0N0M1F1"/>
<feature type="transmembrane region" description="Helical" evidence="2">
    <location>
        <begin position="12"/>
        <end position="33"/>
    </location>
</feature>
<dbReference type="InterPro" id="IPR003362">
    <property type="entry name" value="Bact_transf"/>
</dbReference>
<evidence type="ECO:0000259" key="3">
    <source>
        <dbReference type="Pfam" id="PF02397"/>
    </source>
</evidence>
<dbReference type="Pfam" id="PF02397">
    <property type="entry name" value="Bac_transf"/>
    <property type="match status" value="1"/>
</dbReference>
<proteinExistence type="inferred from homology"/>
<name>A0A0N0M1F1_9GAMM</name>
<evidence type="ECO:0000256" key="1">
    <source>
        <dbReference type="ARBA" id="ARBA00006464"/>
    </source>
</evidence>